<gene>
    <name evidence="7" type="ORF">NCGR_LOCUS17040</name>
</gene>
<name>A0A811NH31_9POAL</name>
<dbReference type="Proteomes" id="UP000604825">
    <property type="component" value="Unassembled WGS sequence"/>
</dbReference>
<dbReference type="GO" id="GO:0006303">
    <property type="term" value="P:double-strand break repair via nonhomologous end joining"/>
    <property type="evidence" value="ECO:0007669"/>
    <property type="project" value="TreeGrafter"/>
</dbReference>
<keyword evidence="8" id="KW-1185">Reference proteome</keyword>
<feature type="domain" description="SAM" evidence="6">
    <location>
        <begin position="34"/>
        <end position="97"/>
    </location>
</feature>
<comment type="subcellular location">
    <subcellularLocation>
        <location evidence="1">Nucleus</location>
    </subcellularLocation>
</comment>
<evidence type="ECO:0000313" key="7">
    <source>
        <dbReference type="EMBL" id="CAD6224875.1"/>
    </source>
</evidence>
<evidence type="ECO:0000256" key="5">
    <source>
        <dbReference type="ARBA" id="ARBA00023242"/>
    </source>
</evidence>
<comment type="caution">
    <text evidence="7">The sequence shown here is derived from an EMBL/GenBank/DDBJ whole genome shotgun (WGS) entry which is preliminary data.</text>
</comment>
<comment type="similarity">
    <text evidence="2">Belongs to the DNA repair metallo-beta-lactamase (DRMBL) family.</text>
</comment>
<dbReference type="PANTHER" id="PTHR23240">
    <property type="entry name" value="DNA CROSS-LINK REPAIR PROTEIN PSO2/SNM1-RELATED"/>
    <property type="match status" value="1"/>
</dbReference>
<dbReference type="AlphaFoldDB" id="A0A811NH31"/>
<dbReference type="FunFam" id="1.10.150.50:FF:000078">
    <property type="entry name" value="Sterile alpha motif (SAM) domain-containing protein"/>
    <property type="match status" value="1"/>
</dbReference>
<keyword evidence="5" id="KW-0539">Nucleus</keyword>
<proteinExistence type="inferred from homology"/>
<dbReference type="SUPFAM" id="SSF56281">
    <property type="entry name" value="Metallo-hydrolase/oxidoreductase"/>
    <property type="match status" value="1"/>
</dbReference>
<evidence type="ECO:0000256" key="4">
    <source>
        <dbReference type="ARBA" id="ARBA00023204"/>
    </source>
</evidence>
<sequence>MALARMGGRFQAFARSSHESSPNHKKEPCAGQNVEIGRVVEWLRNLGLSKYVEVFIREEVDWETLQWLTEEDLLGIGITSLGPRKKIIHALGELRKKHDDPSEVEDVVLNSENTKKTKVPMNGNKLITEYFQCSSFDQRQRRACKVNKPSNLNEKKISSAKIPTRRSAGKGKVKDTPLWCCIPGTPFRVDAFRYLRGDCSHWFLTHFHVDHYQGLTRSFCHGKIYCSSITASLVHHKIGIPWDRLHVLTLNEKHTIAGISLTCFDANHCPGSIIILFEPHNGKERLFMEVARLLQKKIYVGAAKLQILKHLELPQDIMHWFTANEAESHIHVVPMWTLASFKRMKYLSNQYAGRFDLIVAFCPTGWAFGKGRKKTPGKRWQQGSIIRYEVPYSEHSSFTELQQFVKFISPEHIIPSVNNDGPESADAMLAQLLNE</sequence>
<dbReference type="Pfam" id="PF07522">
    <property type="entry name" value="DRMBL"/>
    <property type="match status" value="1"/>
</dbReference>
<evidence type="ECO:0000256" key="1">
    <source>
        <dbReference type="ARBA" id="ARBA00004123"/>
    </source>
</evidence>
<evidence type="ECO:0000259" key="6">
    <source>
        <dbReference type="PROSITE" id="PS50105"/>
    </source>
</evidence>
<evidence type="ECO:0000256" key="3">
    <source>
        <dbReference type="ARBA" id="ARBA00022763"/>
    </source>
</evidence>
<dbReference type="CDD" id="cd09487">
    <property type="entry name" value="SAM_superfamily"/>
    <property type="match status" value="1"/>
</dbReference>
<dbReference type="InterPro" id="IPR013761">
    <property type="entry name" value="SAM/pointed_sf"/>
</dbReference>
<dbReference type="InterPro" id="IPR001660">
    <property type="entry name" value="SAM"/>
</dbReference>
<evidence type="ECO:0000313" key="8">
    <source>
        <dbReference type="Proteomes" id="UP000604825"/>
    </source>
</evidence>
<dbReference type="GO" id="GO:0035312">
    <property type="term" value="F:5'-3' DNA exonuclease activity"/>
    <property type="evidence" value="ECO:0007669"/>
    <property type="project" value="TreeGrafter"/>
</dbReference>
<dbReference type="SUPFAM" id="SSF47769">
    <property type="entry name" value="SAM/Pointed domain"/>
    <property type="match status" value="1"/>
</dbReference>
<dbReference type="PANTHER" id="PTHR23240:SF6">
    <property type="entry name" value="DNA CROSS-LINK REPAIR 1A PROTEIN"/>
    <property type="match status" value="1"/>
</dbReference>
<dbReference type="SMART" id="SM00454">
    <property type="entry name" value="SAM"/>
    <property type="match status" value="1"/>
</dbReference>
<protein>
    <recommendedName>
        <fullName evidence="6">SAM domain-containing protein</fullName>
    </recommendedName>
</protein>
<reference evidence="7" key="1">
    <citation type="submission" date="2020-10" db="EMBL/GenBank/DDBJ databases">
        <authorList>
            <person name="Han B."/>
            <person name="Lu T."/>
            <person name="Zhao Q."/>
            <person name="Huang X."/>
            <person name="Zhao Y."/>
        </authorList>
    </citation>
    <scope>NUCLEOTIDE SEQUENCE</scope>
</reference>
<dbReference type="Gene3D" id="1.10.150.50">
    <property type="entry name" value="Transcription Factor, Ets-1"/>
    <property type="match status" value="1"/>
</dbReference>
<dbReference type="Gene3D" id="3.60.15.10">
    <property type="entry name" value="Ribonuclease Z/Hydroxyacylglutathione hydrolase-like"/>
    <property type="match status" value="1"/>
</dbReference>
<dbReference type="CDD" id="cd16273">
    <property type="entry name" value="SNM1A-1C-like_MBL-fold"/>
    <property type="match status" value="1"/>
</dbReference>
<organism evidence="7 8">
    <name type="scientific">Miscanthus lutarioriparius</name>
    <dbReference type="NCBI Taxonomy" id="422564"/>
    <lineage>
        <taxon>Eukaryota</taxon>
        <taxon>Viridiplantae</taxon>
        <taxon>Streptophyta</taxon>
        <taxon>Embryophyta</taxon>
        <taxon>Tracheophyta</taxon>
        <taxon>Spermatophyta</taxon>
        <taxon>Magnoliopsida</taxon>
        <taxon>Liliopsida</taxon>
        <taxon>Poales</taxon>
        <taxon>Poaceae</taxon>
        <taxon>PACMAD clade</taxon>
        <taxon>Panicoideae</taxon>
        <taxon>Andropogonodae</taxon>
        <taxon>Andropogoneae</taxon>
        <taxon>Saccharinae</taxon>
        <taxon>Miscanthus</taxon>
    </lineage>
</organism>
<evidence type="ECO:0000256" key="2">
    <source>
        <dbReference type="ARBA" id="ARBA00010304"/>
    </source>
</evidence>
<dbReference type="OrthoDB" id="262529at2759"/>
<dbReference type="GO" id="GO:0036297">
    <property type="term" value="P:interstrand cross-link repair"/>
    <property type="evidence" value="ECO:0007669"/>
    <property type="project" value="TreeGrafter"/>
</dbReference>
<dbReference type="InterPro" id="IPR011084">
    <property type="entry name" value="DRMBL"/>
</dbReference>
<dbReference type="InterPro" id="IPR036866">
    <property type="entry name" value="RibonucZ/Hydroxyglut_hydro"/>
</dbReference>
<accession>A0A811NH31</accession>
<dbReference type="GO" id="GO:0005634">
    <property type="term" value="C:nucleus"/>
    <property type="evidence" value="ECO:0007669"/>
    <property type="project" value="UniProtKB-SubCell"/>
</dbReference>
<keyword evidence="4" id="KW-0234">DNA repair</keyword>
<dbReference type="PROSITE" id="PS50105">
    <property type="entry name" value="SAM_DOMAIN"/>
    <property type="match status" value="1"/>
</dbReference>
<dbReference type="EMBL" id="CAJGYO010000004">
    <property type="protein sequence ID" value="CAD6224875.1"/>
    <property type="molecule type" value="Genomic_DNA"/>
</dbReference>
<dbReference type="Pfam" id="PF00536">
    <property type="entry name" value="SAM_1"/>
    <property type="match status" value="1"/>
</dbReference>
<keyword evidence="3" id="KW-0227">DNA damage</keyword>
<dbReference type="GO" id="GO:0003684">
    <property type="term" value="F:damaged DNA binding"/>
    <property type="evidence" value="ECO:0007669"/>
    <property type="project" value="TreeGrafter"/>
</dbReference>